<dbReference type="NCBIfam" id="TIGR00778">
    <property type="entry name" value="ahpD_dom"/>
    <property type="match status" value="1"/>
</dbReference>
<dbReference type="GO" id="GO:0051920">
    <property type="term" value="F:peroxiredoxin activity"/>
    <property type="evidence" value="ECO:0007669"/>
    <property type="project" value="InterPro"/>
</dbReference>
<dbReference type="NCBIfam" id="TIGR01926">
    <property type="entry name" value="peroxid_rel"/>
    <property type="match status" value="1"/>
</dbReference>
<dbReference type="EMBL" id="SGWY01000001">
    <property type="protein sequence ID" value="RZS68588.1"/>
    <property type="molecule type" value="Genomic_DNA"/>
</dbReference>
<dbReference type="AlphaFoldDB" id="A0A4Q7MM59"/>
<feature type="compositionally biased region" description="Low complexity" evidence="1">
    <location>
        <begin position="1"/>
        <end position="32"/>
    </location>
</feature>
<dbReference type="InterPro" id="IPR029032">
    <property type="entry name" value="AhpD-like"/>
</dbReference>
<dbReference type="InterPro" id="IPR023923">
    <property type="entry name" value="AhpD_Avi7169"/>
</dbReference>
<dbReference type="SUPFAM" id="SSF69118">
    <property type="entry name" value="AhpD-like"/>
    <property type="match status" value="1"/>
</dbReference>
<dbReference type="Proteomes" id="UP000293289">
    <property type="component" value="Unassembled WGS sequence"/>
</dbReference>
<dbReference type="NCBIfam" id="TIGR04030">
    <property type="entry name" value="perox_Avi_7169"/>
    <property type="match status" value="1"/>
</dbReference>
<gene>
    <name evidence="3" type="ORF">EV187_1019</name>
</gene>
<dbReference type="RefSeq" id="WP_130351881.1">
    <property type="nucleotide sequence ID" value="NZ_SGWY01000001.1"/>
</dbReference>
<feature type="domain" description="Carboxymuconolactone decarboxylase-like" evidence="2">
    <location>
        <begin position="97"/>
        <end position="180"/>
    </location>
</feature>
<dbReference type="PANTHER" id="PTHR35446:SF2">
    <property type="entry name" value="CARBOXYMUCONOLACTONE DECARBOXYLASE-LIKE DOMAIN-CONTAINING PROTEIN"/>
    <property type="match status" value="1"/>
</dbReference>
<dbReference type="InterPro" id="IPR010195">
    <property type="entry name" value="Uncharacterised_peroxidase-rel"/>
</dbReference>
<dbReference type="PANTHER" id="PTHR35446">
    <property type="entry name" value="SI:CH211-175M2.5"/>
    <property type="match status" value="1"/>
</dbReference>
<accession>A0A4Q7MM59</accession>
<protein>
    <submittedName>
        <fullName evidence="3">Alkylhydroperoxidase domain protein</fullName>
    </submittedName>
</protein>
<dbReference type="Pfam" id="PF02627">
    <property type="entry name" value="CMD"/>
    <property type="match status" value="1"/>
</dbReference>
<sequence>MTGSTTDRAATAAAASTTAAAATTTTAPAADAARTEPARILAHPGASVPDAFTQAELGWLPWLEPADEATLTERQYAGLVDRSRASSDYFRLLVRDPDILRARTLTDKDIFYNAADGLPRAERELAAAATSRFNGCIFCASVHARFASHHSKRHDDVQRLLDDGTDAAQDAAWRAVIDAAVALAATPSRLSPSHLDALRAAGFDQQSVADVIHSAAFFNWANRLMLSLGEPEEPAGA</sequence>
<dbReference type="OrthoDB" id="3667834at2"/>
<organism evidence="3 4">
    <name type="scientific">Agromyces ramosus</name>
    <dbReference type="NCBI Taxonomy" id="33879"/>
    <lineage>
        <taxon>Bacteria</taxon>
        <taxon>Bacillati</taxon>
        <taxon>Actinomycetota</taxon>
        <taxon>Actinomycetes</taxon>
        <taxon>Micrococcales</taxon>
        <taxon>Microbacteriaceae</taxon>
        <taxon>Agromyces</taxon>
    </lineage>
</organism>
<evidence type="ECO:0000313" key="4">
    <source>
        <dbReference type="Proteomes" id="UP000293289"/>
    </source>
</evidence>
<evidence type="ECO:0000256" key="1">
    <source>
        <dbReference type="SAM" id="MobiDB-lite"/>
    </source>
</evidence>
<dbReference type="InterPro" id="IPR004675">
    <property type="entry name" value="AhpD_core"/>
</dbReference>
<keyword evidence="3" id="KW-0560">Oxidoreductase</keyword>
<keyword evidence="3" id="KW-0575">Peroxidase</keyword>
<evidence type="ECO:0000313" key="3">
    <source>
        <dbReference type="EMBL" id="RZS68588.1"/>
    </source>
</evidence>
<evidence type="ECO:0000259" key="2">
    <source>
        <dbReference type="Pfam" id="PF02627"/>
    </source>
</evidence>
<proteinExistence type="predicted"/>
<feature type="region of interest" description="Disordered" evidence="1">
    <location>
        <begin position="1"/>
        <end position="34"/>
    </location>
</feature>
<dbReference type="Gene3D" id="1.20.1290.10">
    <property type="entry name" value="AhpD-like"/>
    <property type="match status" value="1"/>
</dbReference>
<name>A0A4Q7MM59_9MICO</name>
<reference evidence="3 4" key="1">
    <citation type="submission" date="2019-02" db="EMBL/GenBank/DDBJ databases">
        <title>Genomic Encyclopedia of Type Strains, Phase IV (KMG-IV): sequencing the most valuable type-strain genomes for metagenomic binning, comparative biology and taxonomic classification.</title>
        <authorList>
            <person name="Goeker M."/>
        </authorList>
    </citation>
    <scope>NUCLEOTIDE SEQUENCE [LARGE SCALE GENOMIC DNA]</scope>
    <source>
        <strain evidence="3 4">DSM 43045</strain>
    </source>
</reference>
<comment type="caution">
    <text evidence="3">The sequence shown here is derived from an EMBL/GenBank/DDBJ whole genome shotgun (WGS) entry which is preliminary data.</text>
</comment>
<keyword evidence="4" id="KW-1185">Reference proteome</keyword>
<dbReference type="InterPro" id="IPR003779">
    <property type="entry name" value="CMD-like"/>
</dbReference>